<feature type="repeat" description="ANK" evidence="3">
    <location>
        <begin position="114"/>
        <end position="146"/>
    </location>
</feature>
<evidence type="ECO:0000313" key="5">
    <source>
        <dbReference type="Proteomes" id="UP000186657"/>
    </source>
</evidence>
<dbReference type="PROSITE" id="PS50297">
    <property type="entry name" value="ANK_REP_REGION"/>
    <property type="match status" value="2"/>
</dbReference>
<keyword evidence="1" id="KW-0677">Repeat</keyword>
<proteinExistence type="predicted"/>
<evidence type="ECO:0000256" key="1">
    <source>
        <dbReference type="ARBA" id="ARBA00022737"/>
    </source>
</evidence>
<dbReference type="Pfam" id="PF12796">
    <property type="entry name" value="Ank_2"/>
    <property type="match status" value="1"/>
</dbReference>
<dbReference type="PANTHER" id="PTHR24171">
    <property type="entry name" value="ANKYRIN REPEAT DOMAIN-CONTAINING PROTEIN 39-RELATED"/>
    <property type="match status" value="1"/>
</dbReference>
<evidence type="ECO:0000256" key="3">
    <source>
        <dbReference type="PROSITE-ProRule" id="PRU00023"/>
    </source>
</evidence>
<comment type="caution">
    <text evidence="4">The sequence shown here is derived from an EMBL/GenBank/DDBJ whole genome shotgun (WGS) entry which is preliminary data.</text>
</comment>
<evidence type="ECO:0000313" key="4">
    <source>
        <dbReference type="EMBL" id="OLT59231.1"/>
    </source>
</evidence>
<dbReference type="InterPro" id="IPR002110">
    <property type="entry name" value="Ankyrin_rpt"/>
</dbReference>
<keyword evidence="5" id="KW-1185">Reference proteome</keyword>
<dbReference type="Pfam" id="PF00023">
    <property type="entry name" value="Ank"/>
    <property type="match status" value="1"/>
</dbReference>
<dbReference type="SUPFAM" id="SSF48403">
    <property type="entry name" value="Ankyrin repeat"/>
    <property type="match status" value="1"/>
</dbReference>
<dbReference type="AlphaFoldDB" id="A0A1U7MZZ3"/>
<feature type="repeat" description="ANK" evidence="3">
    <location>
        <begin position="150"/>
        <end position="182"/>
    </location>
</feature>
<gene>
    <name evidence="4" type="ORF">BJP37_09430</name>
</gene>
<keyword evidence="2 3" id="KW-0040">ANK repeat</keyword>
<organism evidence="4 5">
    <name type="scientific">Moorena bouillonii PNG</name>
    <dbReference type="NCBI Taxonomy" id="568701"/>
    <lineage>
        <taxon>Bacteria</taxon>
        <taxon>Bacillati</taxon>
        <taxon>Cyanobacteriota</taxon>
        <taxon>Cyanophyceae</taxon>
        <taxon>Coleofasciculales</taxon>
        <taxon>Coleofasciculaceae</taxon>
        <taxon>Moorena</taxon>
    </lineage>
</organism>
<dbReference type="Gene3D" id="1.25.40.20">
    <property type="entry name" value="Ankyrin repeat-containing domain"/>
    <property type="match status" value="1"/>
</dbReference>
<evidence type="ECO:0000256" key="2">
    <source>
        <dbReference type="ARBA" id="ARBA00023043"/>
    </source>
</evidence>
<feature type="repeat" description="ANK" evidence="3">
    <location>
        <begin position="81"/>
        <end position="113"/>
    </location>
</feature>
<accession>A0A1U7MZZ3</accession>
<reference evidence="4 5" key="1">
    <citation type="submission" date="2016-10" db="EMBL/GenBank/DDBJ databases">
        <title>Comparative genomics uncovers the prolific and rare metabolic potential of the cyanobacterial genus Moorea.</title>
        <authorList>
            <person name="Leao T."/>
            <person name="Castelao G."/>
            <person name="Korobeynikov A."/>
            <person name="Monroe E.A."/>
            <person name="Podell S."/>
            <person name="Glukhov E."/>
            <person name="Allen E."/>
            <person name="Gerwick W.H."/>
            <person name="Gerwick L."/>
        </authorList>
    </citation>
    <scope>NUCLEOTIDE SEQUENCE [LARGE SCALE GENOMIC DNA]</scope>
    <source>
        <strain evidence="4 5">PNG5-198</strain>
    </source>
</reference>
<dbReference type="Proteomes" id="UP000186657">
    <property type="component" value="Unassembled WGS sequence"/>
</dbReference>
<dbReference type="InterPro" id="IPR036770">
    <property type="entry name" value="Ankyrin_rpt-contain_sf"/>
</dbReference>
<dbReference type="SMART" id="SM00248">
    <property type="entry name" value="ANK"/>
    <property type="match status" value="4"/>
</dbReference>
<dbReference type="PROSITE" id="PS50088">
    <property type="entry name" value="ANK_REPEAT"/>
    <property type="match status" value="3"/>
</dbReference>
<name>A0A1U7MZZ3_9CYAN</name>
<protein>
    <submittedName>
        <fullName evidence="4">Uncharacterized protein</fullName>
    </submittedName>
</protein>
<dbReference type="EMBL" id="MKZS01000001">
    <property type="protein sequence ID" value="OLT59231.1"/>
    <property type="molecule type" value="Genomic_DNA"/>
</dbReference>
<sequence length="225" mass="25326">MLFGLIKMNNQDIFEIIRDHDESNLAKMIEQGLDVNFYMPNPPFWTPLQEAIDEVDYGGKIEIVKLLIKAGADVNAWNLDRDSHPLLMAMWGGHKDIVSLLLKAGANPNVKDNEGNSPLRWSVEEENIEMVQLLLNHGAKDTINEAGGFSGMNALGIAVSKLNIPIIKTLLDRDADPEVIDNDYRKPIERLPKNADTEIKEKIKRLLVRYGAKEPNVSYLKQTIP</sequence>